<dbReference type="GO" id="GO:0022857">
    <property type="term" value="F:transmembrane transporter activity"/>
    <property type="evidence" value="ECO:0007669"/>
    <property type="project" value="TreeGrafter"/>
</dbReference>
<keyword evidence="5 6" id="KW-0472">Membrane</keyword>
<feature type="domain" description="MacB-like periplasmic core" evidence="8">
    <location>
        <begin position="21"/>
        <end position="237"/>
    </location>
</feature>
<feature type="transmembrane region" description="Helical" evidence="6">
    <location>
        <begin position="368"/>
        <end position="393"/>
    </location>
</feature>
<feature type="transmembrane region" description="Helical" evidence="6">
    <location>
        <begin position="665"/>
        <end position="686"/>
    </location>
</feature>
<comment type="subcellular location">
    <subcellularLocation>
        <location evidence="1">Cell membrane</location>
        <topology evidence="1">Multi-pass membrane protein</topology>
    </subcellularLocation>
</comment>
<protein>
    <submittedName>
        <fullName evidence="9">ABC transporter permease</fullName>
    </submittedName>
</protein>
<keyword evidence="4 6" id="KW-1133">Transmembrane helix</keyword>
<feature type="transmembrane region" description="Helical" evidence="6">
    <location>
        <begin position="322"/>
        <end position="348"/>
    </location>
</feature>
<name>A0AAP2G0S0_9BACT</name>
<keyword evidence="3 6" id="KW-0812">Transmembrane</keyword>
<dbReference type="InterPro" id="IPR003838">
    <property type="entry name" value="ABC3_permease_C"/>
</dbReference>
<evidence type="ECO:0000259" key="8">
    <source>
        <dbReference type="Pfam" id="PF12704"/>
    </source>
</evidence>
<feature type="transmembrane region" description="Helical" evidence="6">
    <location>
        <begin position="746"/>
        <end position="766"/>
    </location>
</feature>
<accession>A0AAP2G0S0</accession>
<proteinExistence type="predicted"/>
<organism evidence="9 10">
    <name type="scientific">Litoribacter ruber</name>
    <dbReference type="NCBI Taxonomy" id="702568"/>
    <lineage>
        <taxon>Bacteria</taxon>
        <taxon>Pseudomonadati</taxon>
        <taxon>Bacteroidota</taxon>
        <taxon>Cytophagia</taxon>
        <taxon>Cytophagales</taxon>
        <taxon>Cyclobacteriaceae</taxon>
        <taxon>Litoribacter</taxon>
    </lineage>
</organism>
<evidence type="ECO:0000256" key="1">
    <source>
        <dbReference type="ARBA" id="ARBA00004651"/>
    </source>
</evidence>
<dbReference type="Pfam" id="PF12704">
    <property type="entry name" value="MacB_PCD"/>
    <property type="match status" value="1"/>
</dbReference>
<feature type="transmembrane region" description="Helical" evidence="6">
    <location>
        <begin position="20"/>
        <end position="42"/>
    </location>
</feature>
<dbReference type="Pfam" id="PF02687">
    <property type="entry name" value="FtsX"/>
    <property type="match status" value="2"/>
</dbReference>
<sequence length="785" mass="89167">MYKNYIKIAVRGFAKHKLTFFINLFGLALGLWVALLIGLWVVDELSINQHFSQKEDIYQIMEHQRYGTEIFTTSSTPGILAPELKAKFPEVAYASNYSWNMPMIASHEEDRVKLDGKHVEPDLLKILDFEVLHGTAQGLLESKENAVITKTAALKLFGRSDVVGESIKIDNYRDYLIQAVLADVPSQSQMKFEILLPYEVMLAENEWMNQWNNNGPQALLKLFPGTDGKAFSAKLKDFLKEYHPETNISMFAYPFKEIYLHSRFEDGQQVGGRIGHVRLFAIIGLFVLLIACINFMNLSTAKSQKRAKEVGVRKVVGAEKSALIYQFLSESLLITFFSSLLALLMVELSLPVFNELASKQLVVPYGQLWFWVGFISIILFTGLIAGSYPAFYLSATKVAHIFRKQHNQDRYAVLARKGLVFFQFILATALIISTIVVNQQIQYALNQNLGFDKDQLLMFELNGKLHSEFETLKHELEKHPDIQLVSRGSHSFSGRNSNTGNISWEGKDPDAGALFEMFHTDYDFFQTMGMSFLDGRPFDRGYGSDSLGGVILNKKAFDLMRGDKDRVEKLVLWDTEEREVIGVVEDFYFQSFHQAMEPAIILLTPKYSHIGLVRFDAEKAATVTAYMQELTQSMEPAFIFEAHFMDANYARMYQDDLRLRDLSKYFSILTILISCLGLLGLSAHVAEQKTKEIGIRKVHGASTFSILHVINREFVMVVSLSIVVGCLLAYWFAVDFLSDYAHAISFAWWFMPLAALLIMGMAYLTVTLQSWKATKMNPVNSLKTE</sequence>
<dbReference type="GO" id="GO:0005886">
    <property type="term" value="C:plasma membrane"/>
    <property type="evidence" value="ECO:0007669"/>
    <property type="project" value="UniProtKB-SubCell"/>
</dbReference>
<evidence type="ECO:0000256" key="3">
    <source>
        <dbReference type="ARBA" id="ARBA00022692"/>
    </source>
</evidence>
<feature type="domain" description="ABC3 transporter permease C-terminal" evidence="7">
    <location>
        <begin position="282"/>
        <end position="389"/>
    </location>
</feature>
<evidence type="ECO:0000259" key="7">
    <source>
        <dbReference type="Pfam" id="PF02687"/>
    </source>
</evidence>
<feature type="transmembrane region" description="Helical" evidence="6">
    <location>
        <begin position="279"/>
        <end position="301"/>
    </location>
</feature>
<keyword evidence="2" id="KW-1003">Cell membrane</keyword>
<dbReference type="InterPro" id="IPR050250">
    <property type="entry name" value="Macrolide_Exporter_MacB"/>
</dbReference>
<feature type="transmembrane region" description="Helical" evidence="6">
    <location>
        <begin position="714"/>
        <end position="734"/>
    </location>
</feature>
<evidence type="ECO:0000256" key="2">
    <source>
        <dbReference type="ARBA" id="ARBA00022475"/>
    </source>
</evidence>
<dbReference type="AlphaFoldDB" id="A0AAP2G0S0"/>
<evidence type="ECO:0000256" key="5">
    <source>
        <dbReference type="ARBA" id="ARBA00023136"/>
    </source>
</evidence>
<comment type="caution">
    <text evidence="9">The sequence shown here is derived from an EMBL/GenBank/DDBJ whole genome shotgun (WGS) entry which is preliminary data.</text>
</comment>
<dbReference type="Proteomes" id="UP001319104">
    <property type="component" value="Unassembled WGS sequence"/>
</dbReference>
<reference evidence="9 10" key="1">
    <citation type="submission" date="2021-05" db="EMBL/GenBank/DDBJ databases">
        <authorList>
            <person name="Zhang Z.D."/>
            <person name="Osman G."/>
        </authorList>
    </citation>
    <scope>NUCLEOTIDE SEQUENCE [LARGE SCALE GENOMIC DNA]</scope>
    <source>
        <strain evidence="9 10">KCTC 32217</strain>
    </source>
</reference>
<dbReference type="PANTHER" id="PTHR30572:SF18">
    <property type="entry name" value="ABC-TYPE MACROLIDE FAMILY EXPORT SYSTEM PERMEASE COMPONENT 2"/>
    <property type="match status" value="1"/>
</dbReference>
<evidence type="ECO:0000313" key="10">
    <source>
        <dbReference type="Proteomes" id="UP001319104"/>
    </source>
</evidence>
<feature type="domain" description="ABC3 transporter permease C-terminal" evidence="7">
    <location>
        <begin position="666"/>
        <end position="778"/>
    </location>
</feature>
<evidence type="ECO:0000256" key="6">
    <source>
        <dbReference type="SAM" id="Phobius"/>
    </source>
</evidence>
<dbReference type="PANTHER" id="PTHR30572">
    <property type="entry name" value="MEMBRANE COMPONENT OF TRANSPORTER-RELATED"/>
    <property type="match status" value="1"/>
</dbReference>
<feature type="transmembrane region" description="Helical" evidence="6">
    <location>
        <begin position="414"/>
        <end position="437"/>
    </location>
</feature>
<evidence type="ECO:0000313" key="9">
    <source>
        <dbReference type="EMBL" id="MBS9522802.1"/>
    </source>
</evidence>
<dbReference type="RefSeq" id="WP_213943685.1">
    <property type="nucleotide sequence ID" value="NZ_JAHCMY010000001.1"/>
</dbReference>
<gene>
    <name evidence="9" type="ORF">KI659_02125</name>
</gene>
<keyword evidence="10" id="KW-1185">Reference proteome</keyword>
<evidence type="ECO:0000256" key="4">
    <source>
        <dbReference type="ARBA" id="ARBA00022989"/>
    </source>
</evidence>
<dbReference type="EMBL" id="JAHCMY010000001">
    <property type="protein sequence ID" value="MBS9522802.1"/>
    <property type="molecule type" value="Genomic_DNA"/>
</dbReference>
<dbReference type="InterPro" id="IPR025857">
    <property type="entry name" value="MacB_PCD"/>
</dbReference>